<keyword evidence="3" id="KW-0862">Zinc</keyword>
<evidence type="ECO:0000313" key="7">
    <source>
        <dbReference type="Proteomes" id="UP000053424"/>
    </source>
</evidence>
<dbReference type="InterPro" id="IPR002893">
    <property type="entry name" value="Znf_MYND"/>
</dbReference>
<organism evidence="6 7">
    <name type="scientific">Hebeloma cylindrosporum</name>
    <dbReference type="NCBI Taxonomy" id="76867"/>
    <lineage>
        <taxon>Eukaryota</taxon>
        <taxon>Fungi</taxon>
        <taxon>Dikarya</taxon>
        <taxon>Basidiomycota</taxon>
        <taxon>Agaricomycotina</taxon>
        <taxon>Agaricomycetes</taxon>
        <taxon>Agaricomycetidae</taxon>
        <taxon>Agaricales</taxon>
        <taxon>Agaricineae</taxon>
        <taxon>Hymenogastraceae</taxon>
        <taxon>Hebeloma</taxon>
    </lineage>
</organism>
<dbReference type="SUPFAM" id="SSF144232">
    <property type="entry name" value="HIT/MYND zinc finger-like"/>
    <property type="match status" value="1"/>
</dbReference>
<dbReference type="HOGENOM" id="CLU_994296_0_0_1"/>
<evidence type="ECO:0000256" key="1">
    <source>
        <dbReference type="ARBA" id="ARBA00022723"/>
    </source>
</evidence>
<dbReference type="AlphaFoldDB" id="A0A0C2Y7A8"/>
<evidence type="ECO:0000259" key="5">
    <source>
        <dbReference type="PROSITE" id="PS50865"/>
    </source>
</evidence>
<evidence type="ECO:0000256" key="4">
    <source>
        <dbReference type="PROSITE-ProRule" id="PRU00134"/>
    </source>
</evidence>
<reference evidence="6 7" key="1">
    <citation type="submission" date="2014-04" db="EMBL/GenBank/DDBJ databases">
        <authorList>
            <consortium name="DOE Joint Genome Institute"/>
            <person name="Kuo A."/>
            <person name="Gay G."/>
            <person name="Dore J."/>
            <person name="Kohler A."/>
            <person name="Nagy L.G."/>
            <person name="Floudas D."/>
            <person name="Copeland A."/>
            <person name="Barry K.W."/>
            <person name="Cichocki N."/>
            <person name="Veneault-Fourrey C."/>
            <person name="LaButti K."/>
            <person name="Lindquist E.A."/>
            <person name="Lipzen A."/>
            <person name="Lundell T."/>
            <person name="Morin E."/>
            <person name="Murat C."/>
            <person name="Sun H."/>
            <person name="Tunlid A."/>
            <person name="Henrissat B."/>
            <person name="Grigoriev I.V."/>
            <person name="Hibbett D.S."/>
            <person name="Martin F."/>
            <person name="Nordberg H.P."/>
            <person name="Cantor M.N."/>
            <person name="Hua S.X."/>
        </authorList>
    </citation>
    <scope>NUCLEOTIDE SEQUENCE [LARGE SCALE GENOMIC DNA]</scope>
    <source>
        <strain evidence="7">h7</strain>
    </source>
</reference>
<sequence>MHGVIRFLDTDLLPASSPEDYPKIIKSGIDEEGQHDKSPNITGPDGIATLLHRVGRPQLLERLLDVGGTQEYDLRVRTGEKYLSDVYVTRRGARVEIGFINSEGEWAQHGVRYRISPEPEGSPYRIGKWIPISTSDMGCGWGGSDVWVRAQGAAIAKGIWFHKLFNRDIEVSWSGMSEDDKVALTAWLKERSEGLAEQRKIGNEEYKARKAKYGDNHDIAEMKMAMQAYYKLRMACRAECGEQNPKSYCSKCKVARYCSTACQSEDWKYHKTYCGTEEPIPKEQLDPRWLEEPL</sequence>
<dbReference type="OrthoDB" id="9922773at2759"/>
<dbReference type="PRINTS" id="PR01875">
    <property type="entry name" value="ETOFAMILY"/>
</dbReference>
<evidence type="ECO:0000313" key="6">
    <source>
        <dbReference type="EMBL" id="KIM45723.1"/>
    </source>
</evidence>
<dbReference type="Proteomes" id="UP000053424">
    <property type="component" value="Unassembled WGS sequence"/>
</dbReference>
<dbReference type="EMBL" id="KN831772">
    <property type="protein sequence ID" value="KIM45723.1"/>
    <property type="molecule type" value="Genomic_DNA"/>
</dbReference>
<protein>
    <recommendedName>
        <fullName evidence="5">MYND-type domain-containing protein</fullName>
    </recommendedName>
</protein>
<keyword evidence="2 4" id="KW-0863">Zinc-finger</keyword>
<evidence type="ECO:0000256" key="2">
    <source>
        <dbReference type="ARBA" id="ARBA00022771"/>
    </source>
</evidence>
<gene>
    <name evidence="6" type="ORF">M413DRAFT_442345</name>
</gene>
<dbReference type="GO" id="GO:0003714">
    <property type="term" value="F:transcription corepressor activity"/>
    <property type="evidence" value="ECO:0007669"/>
    <property type="project" value="InterPro"/>
</dbReference>
<evidence type="ECO:0000256" key="3">
    <source>
        <dbReference type="ARBA" id="ARBA00022833"/>
    </source>
</evidence>
<accession>A0A0C2Y7A8</accession>
<dbReference type="GO" id="GO:0008270">
    <property type="term" value="F:zinc ion binding"/>
    <property type="evidence" value="ECO:0007669"/>
    <property type="project" value="UniProtKB-KW"/>
</dbReference>
<keyword evidence="1" id="KW-0479">Metal-binding</keyword>
<reference evidence="7" key="2">
    <citation type="submission" date="2015-01" db="EMBL/GenBank/DDBJ databases">
        <title>Evolutionary Origins and Diversification of the Mycorrhizal Mutualists.</title>
        <authorList>
            <consortium name="DOE Joint Genome Institute"/>
            <consortium name="Mycorrhizal Genomics Consortium"/>
            <person name="Kohler A."/>
            <person name="Kuo A."/>
            <person name="Nagy L.G."/>
            <person name="Floudas D."/>
            <person name="Copeland A."/>
            <person name="Barry K.W."/>
            <person name="Cichocki N."/>
            <person name="Veneault-Fourrey C."/>
            <person name="LaButti K."/>
            <person name="Lindquist E.A."/>
            <person name="Lipzen A."/>
            <person name="Lundell T."/>
            <person name="Morin E."/>
            <person name="Murat C."/>
            <person name="Riley R."/>
            <person name="Ohm R."/>
            <person name="Sun H."/>
            <person name="Tunlid A."/>
            <person name="Henrissat B."/>
            <person name="Grigoriev I.V."/>
            <person name="Hibbett D.S."/>
            <person name="Martin F."/>
        </authorList>
    </citation>
    <scope>NUCLEOTIDE SEQUENCE [LARGE SCALE GENOMIC DNA]</scope>
    <source>
        <strain evidence="7">h7</strain>
    </source>
</reference>
<proteinExistence type="predicted"/>
<feature type="domain" description="MYND-type" evidence="5">
    <location>
        <begin position="237"/>
        <end position="274"/>
    </location>
</feature>
<name>A0A0C2Y7A8_HEBCY</name>
<dbReference type="Pfam" id="PF01753">
    <property type="entry name" value="zf-MYND"/>
    <property type="match status" value="1"/>
</dbReference>
<dbReference type="Gene3D" id="6.10.140.2220">
    <property type="match status" value="1"/>
</dbReference>
<keyword evidence="7" id="KW-1185">Reference proteome</keyword>
<dbReference type="InterPro" id="IPR013289">
    <property type="entry name" value="CBFA2T1/2/3"/>
</dbReference>
<dbReference type="PROSITE" id="PS50865">
    <property type="entry name" value="ZF_MYND_2"/>
    <property type="match status" value="1"/>
</dbReference>